<evidence type="ECO:0000313" key="2">
    <source>
        <dbReference type="Proteomes" id="UP000029227"/>
    </source>
</evidence>
<protein>
    <submittedName>
        <fullName evidence="1">Uncharacterized protein</fullName>
    </submittedName>
</protein>
<name>A0A090QHH8_9GAMM</name>
<organism evidence="1 2">
    <name type="scientific">Photobacterium aphoticum</name>
    <dbReference type="NCBI Taxonomy" id="754436"/>
    <lineage>
        <taxon>Bacteria</taxon>
        <taxon>Pseudomonadati</taxon>
        <taxon>Pseudomonadota</taxon>
        <taxon>Gammaproteobacteria</taxon>
        <taxon>Vibrionales</taxon>
        <taxon>Vibrionaceae</taxon>
        <taxon>Photobacterium</taxon>
    </lineage>
</organism>
<gene>
    <name evidence="1" type="ORF">JCM19237_5274</name>
</gene>
<evidence type="ECO:0000313" key="1">
    <source>
        <dbReference type="EMBL" id="GAL02381.1"/>
    </source>
</evidence>
<reference evidence="1 2" key="1">
    <citation type="journal article" date="2014" name="Genome Announc.">
        <title>Draft Genome Sequences of Two Vibrionaceae Species, Vibrio ponticus C121 and Photobacterium aphoticum C119, Isolated as Coral Reef Microbiota.</title>
        <authorList>
            <person name="Al-saari N."/>
            <person name="Meirelles P.M."/>
            <person name="Mino S."/>
            <person name="Suda W."/>
            <person name="Oshima K."/>
            <person name="Hattori M."/>
            <person name="Ohkuma M."/>
            <person name="Thompson F.L."/>
            <person name="Gomez-Gil B."/>
            <person name="Sawabe T."/>
            <person name="Sawabe T."/>
        </authorList>
    </citation>
    <scope>NUCLEOTIDE SEQUENCE [LARGE SCALE GENOMIC DNA]</scope>
    <source>
        <strain evidence="1 2">JCM 19237</strain>
    </source>
</reference>
<proteinExistence type="predicted"/>
<dbReference type="AlphaFoldDB" id="A0A090QHH8"/>
<sequence length="82" mass="8996">MLKRFMGVEGGLVYTYSPTIVGAGHIPAKCPRQHLMPEANAYQWDMLLRETLHKRGQGDNPAGIVINTEAAAANQVSITFIE</sequence>
<comment type="caution">
    <text evidence="1">The sequence shown here is derived from an EMBL/GenBank/DDBJ whole genome shotgun (WGS) entry which is preliminary data.</text>
</comment>
<accession>A0A090QHH8</accession>
<dbReference type="Proteomes" id="UP000029227">
    <property type="component" value="Unassembled WGS sequence"/>
</dbReference>
<dbReference type="EMBL" id="BBMN01000001">
    <property type="protein sequence ID" value="GAL02381.1"/>
    <property type="molecule type" value="Genomic_DNA"/>
</dbReference>